<dbReference type="EMBL" id="CCBQ010000039">
    <property type="protein sequence ID" value="CDO94626.1"/>
    <property type="molecule type" value="Genomic_DNA"/>
</dbReference>
<reference evidence="1 2" key="1">
    <citation type="submission" date="2014-03" db="EMBL/GenBank/DDBJ databases">
        <title>The genome of Kluyveromyces dobzhanskii.</title>
        <authorList>
            <person name="Nystedt B."/>
            <person name="Astrom S."/>
        </authorList>
    </citation>
    <scope>NUCLEOTIDE SEQUENCE [LARGE SCALE GENOMIC DNA]</scope>
    <source>
        <strain evidence="1 2">CBS 2104</strain>
    </source>
</reference>
<dbReference type="Proteomes" id="UP000031516">
    <property type="component" value="Unassembled WGS sequence"/>
</dbReference>
<accession>A0A0A8L6C9</accession>
<gene>
    <name evidence="1" type="ORF">KLDO_g2886A</name>
</gene>
<sequence>MKKETKHAVKRALCQRCVEHAKNTERMVLLMGLAAIAYEKLNGLPVVTTDTDGDENQCDTILSSLQSHLAATSGTLKRLSKRSEHEDLQQTLLYNFAKNAWTKTQYYEIYHMKQLLEDKMVSNEDFGILPQAENLLNGFLSNEEYVRNLPALNEDVKLIQWEVFTEELTHLNKAYVVQLNYFKDSVDKLMTQAKFDPNDTRIVSLQSTIAELDTY</sequence>
<organism evidence="1 2">
    <name type="scientific">Kluyveromyces dobzhanskii CBS 2104</name>
    <dbReference type="NCBI Taxonomy" id="1427455"/>
    <lineage>
        <taxon>Eukaryota</taxon>
        <taxon>Fungi</taxon>
        <taxon>Dikarya</taxon>
        <taxon>Ascomycota</taxon>
        <taxon>Saccharomycotina</taxon>
        <taxon>Saccharomycetes</taxon>
        <taxon>Saccharomycetales</taxon>
        <taxon>Saccharomycetaceae</taxon>
        <taxon>Kluyveromyces</taxon>
    </lineage>
</organism>
<comment type="caution">
    <text evidence="1">The sequence shown here is derived from an EMBL/GenBank/DDBJ whole genome shotgun (WGS) entry which is preliminary data.</text>
</comment>
<protein>
    <submittedName>
        <fullName evidence="1">WGS project CCBQ000000000 data, contig 00014</fullName>
    </submittedName>
</protein>
<evidence type="ECO:0000313" key="1">
    <source>
        <dbReference type="EMBL" id="CDO94626.1"/>
    </source>
</evidence>
<proteinExistence type="predicted"/>
<evidence type="ECO:0000313" key="2">
    <source>
        <dbReference type="Proteomes" id="UP000031516"/>
    </source>
</evidence>
<dbReference type="OrthoDB" id="10388287at2759"/>
<name>A0A0A8L6C9_9SACH</name>
<dbReference type="AlphaFoldDB" id="A0A0A8L6C9"/>
<keyword evidence="2" id="KW-1185">Reference proteome</keyword>